<name>A0A8H7D3F4_9AGAR</name>
<evidence type="ECO:0000313" key="2">
    <source>
        <dbReference type="EMBL" id="KAF7357566.1"/>
    </source>
</evidence>
<dbReference type="AlphaFoldDB" id="A0A8H7D3F4"/>
<dbReference type="SUPFAM" id="SSF81383">
    <property type="entry name" value="F-box domain"/>
    <property type="match status" value="1"/>
</dbReference>
<reference evidence="2" key="1">
    <citation type="submission" date="2020-05" db="EMBL/GenBank/DDBJ databases">
        <title>Mycena genomes resolve the evolution of fungal bioluminescence.</title>
        <authorList>
            <person name="Tsai I.J."/>
        </authorList>
    </citation>
    <scope>NUCLEOTIDE SEQUENCE</scope>
    <source>
        <strain evidence="2">160909Yilan</strain>
    </source>
</reference>
<protein>
    <recommendedName>
        <fullName evidence="1">F-box domain-containing protein</fullName>
    </recommendedName>
</protein>
<gene>
    <name evidence="2" type="ORF">MSAN_01353000</name>
</gene>
<dbReference type="InterPro" id="IPR001810">
    <property type="entry name" value="F-box_dom"/>
</dbReference>
<dbReference type="Proteomes" id="UP000623467">
    <property type="component" value="Unassembled WGS sequence"/>
</dbReference>
<dbReference type="OrthoDB" id="3051796at2759"/>
<dbReference type="InterPro" id="IPR036047">
    <property type="entry name" value="F-box-like_dom_sf"/>
</dbReference>
<organism evidence="2 3">
    <name type="scientific">Mycena sanguinolenta</name>
    <dbReference type="NCBI Taxonomy" id="230812"/>
    <lineage>
        <taxon>Eukaryota</taxon>
        <taxon>Fungi</taxon>
        <taxon>Dikarya</taxon>
        <taxon>Basidiomycota</taxon>
        <taxon>Agaricomycotina</taxon>
        <taxon>Agaricomycetes</taxon>
        <taxon>Agaricomycetidae</taxon>
        <taxon>Agaricales</taxon>
        <taxon>Marasmiineae</taxon>
        <taxon>Mycenaceae</taxon>
        <taxon>Mycena</taxon>
    </lineage>
</organism>
<dbReference type="EMBL" id="JACAZH010000010">
    <property type="protein sequence ID" value="KAF7357566.1"/>
    <property type="molecule type" value="Genomic_DNA"/>
</dbReference>
<accession>A0A8H7D3F4</accession>
<sequence>MVSPIRTLPVELLAKIFELFIDDNTHIRDVYLISRVCSHWRQIAHSTPQLWTRPLTVDLCKEKDIADGLKAWLARSTPLPLPISFMPVTQAGHVNPAILDEVLTVAPRSSSLLFPPMYDTSLPLVRRLAQRSLDSLEEMDLGIIDETDNLPLAFIVPRLRNSASSI</sequence>
<dbReference type="Gene3D" id="1.20.1280.50">
    <property type="match status" value="1"/>
</dbReference>
<evidence type="ECO:0000259" key="1">
    <source>
        <dbReference type="Pfam" id="PF12937"/>
    </source>
</evidence>
<feature type="domain" description="F-box" evidence="1">
    <location>
        <begin position="6"/>
        <end position="54"/>
    </location>
</feature>
<proteinExistence type="predicted"/>
<comment type="caution">
    <text evidence="2">The sequence shown here is derived from an EMBL/GenBank/DDBJ whole genome shotgun (WGS) entry which is preliminary data.</text>
</comment>
<evidence type="ECO:0000313" key="3">
    <source>
        <dbReference type="Proteomes" id="UP000623467"/>
    </source>
</evidence>
<keyword evidence="3" id="KW-1185">Reference proteome</keyword>
<dbReference type="Pfam" id="PF12937">
    <property type="entry name" value="F-box-like"/>
    <property type="match status" value="1"/>
</dbReference>